<protein>
    <submittedName>
        <fullName evidence="1">Protein of uncharacterized function (DUF2891)</fullName>
    </submittedName>
</protein>
<accession>A0A4P0Y6D6</accession>
<sequence>MLVIKYKATRKRVALTDTRIYARALEDTVLEDAIQQAANRFYLADTRYAAHYEPGGDEYISGALTEALLP</sequence>
<dbReference type="Proteomes" id="UP000507695">
    <property type="component" value="Unassembled WGS sequence"/>
</dbReference>
<organism evidence="1">
    <name type="scientific">Klebsiella pneumoniae</name>
    <dbReference type="NCBI Taxonomy" id="573"/>
    <lineage>
        <taxon>Bacteria</taxon>
        <taxon>Pseudomonadati</taxon>
        <taxon>Pseudomonadota</taxon>
        <taxon>Gammaproteobacteria</taxon>
        <taxon>Enterobacterales</taxon>
        <taxon>Enterobacteriaceae</taxon>
        <taxon>Klebsiella/Raoultella group</taxon>
        <taxon>Klebsiella</taxon>
        <taxon>Klebsiella pneumoniae complex</taxon>
    </lineage>
</organism>
<dbReference type="Pfam" id="PF11199">
    <property type="entry name" value="DUF2891"/>
    <property type="match status" value="1"/>
</dbReference>
<evidence type="ECO:0000313" key="1">
    <source>
        <dbReference type="EMBL" id="VTM56012.1"/>
    </source>
</evidence>
<reference evidence="1" key="1">
    <citation type="submission" date="2019-04" db="EMBL/GenBank/DDBJ databases">
        <authorList>
            <consortium name="Pathogen Informatics"/>
        </authorList>
    </citation>
    <scope>NUCLEOTIDE SEQUENCE</scope>
    <source>
        <strain evidence="1">NCTC9183</strain>
    </source>
</reference>
<proteinExistence type="predicted"/>
<gene>
    <name evidence="1" type="ORF">NCTC9183_03820</name>
</gene>
<dbReference type="EMBL" id="CABDVL010000003">
    <property type="protein sequence ID" value="VTM56012.1"/>
    <property type="molecule type" value="Genomic_DNA"/>
</dbReference>
<dbReference type="InterPro" id="IPR021365">
    <property type="entry name" value="DUF2891"/>
</dbReference>
<name>A0A4P0Y6D6_KLEPN</name>
<dbReference type="AlphaFoldDB" id="A0A4P0Y6D6"/>